<name>A0AAV4XQ41_CAEEX</name>
<evidence type="ECO:0000313" key="3">
    <source>
        <dbReference type="Proteomes" id="UP001054945"/>
    </source>
</evidence>
<evidence type="ECO:0000313" key="2">
    <source>
        <dbReference type="EMBL" id="GIY96260.1"/>
    </source>
</evidence>
<feature type="compositionally biased region" description="Polar residues" evidence="1">
    <location>
        <begin position="82"/>
        <end position="91"/>
    </location>
</feature>
<organism evidence="2 3">
    <name type="scientific">Caerostris extrusa</name>
    <name type="common">Bark spider</name>
    <name type="synonym">Caerostris bankana</name>
    <dbReference type="NCBI Taxonomy" id="172846"/>
    <lineage>
        <taxon>Eukaryota</taxon>
        <taxon>Metazoa</taxon>
        <taxon>Ecdysozoa</taxon>
        <taxon>Arthropoda</taxon>
        <taxon>Chelicerata</taxon>
        <taxon>Arachnida</taxon>
        <taxon>Araneae</taxon>
        <taxon>Araneomorphae</taxon>
        <taxon>Entelegynae</taxon>
        <taxon>Araneoidea</taxon>
        <taxon>Araneidae</taxon>
        <taxon>Caerostris</taxon>
    </lineage>
</organism>
<gene>
    <name evidence="2" type="ORF">CEXT_279891</name>
</gene>
<reference evidence="2 3" key="1">
    <citation type="submission" date="2021-06" db="EMBL/GenBank/DDBJ databases">
        <title>Caerostris extrusa draft genome.</title>
        <authorList>
            <person name="Kono N."/>
            <person name="Arakawa K."/>
        </authorList>
    </citation>
    <scope>NUCLEOTIDE SEQUENCE [LARGE SCALE GENOMIC DNA]</scope>
</reference>
<proteinExistence type="predicted"/>
<feature type="region of interest" description="Disordered" evidence="1">
    <location>
        <begin position="72"/>
        <end position="91"/>
    </location>
</feature>
<dbReference type="EMBL" id="BPLR01018023">
    <property type="protein sequence ID" value="GIY96260.1"/>
    <property type="molecule type" value="Genomic_DNA"/>
</dbReference>
<sequence>MIFVRESAKFIGSDKAHLCAGTGLGRELPKNSRVKGLRHVSAVGRRGYISPGFIASSRYDIAPLHVRDGRGRKEVTRPAGHSTVSVWPQTV</sequence>
<protein>
    <submittedName>
        <fullName evidence="2">Uncharacterized protein</fullName>
    </submittedName>
</protein>
<evidence type="ECO:0000256" key="1">
    <source>
        <dbReference type="SAM" id="MobiDB-lite"/>
    </source>
</evidence>
<dbReference type="Proteomes" id="UP001054945">
    <property type="component" value="Unassembled WGS sequence"/>
</dbReference>
<keyword evidence="3" id="KW-1185">Reference proteome</keyword>
<dbReference type="AlphaFoldDB" id="A0AAV4XQ41"/>
<accession>A0AAV4XQ41</accession>
<comment type="caution">
    <text evidence="2">The sequence shown here is derived from an EMBL/GenBank/DDBJ whole genome shotgun (WGS) entry which is preliminary data.</text>
</comment>